<dbReference type="EMBL" id="CAADRP010000446">
    <property type="protein sequence ID" value="VFU28552.1"/>
    <property type="molecule type" value="Genomic_DNA"/>
</dbReference>
<evidence type="ECO:0000313" key="2">
    <source>
        <dbReference type="EMBL" id="VFU28552.1"/>
    </source>
</evidence>
<reference evidence="2" key="1">
    <citation type="submission" date="2019-03" db="EMBL/GenBank/DDBJ databases">
        <authorList>
            <person name="Mank J."/>
            <person name="Almeida P."/>
        </authorList>
    </citation>
    <scope>NUCLEOTIDE SEQUENCE</scope>
    <source>
        <strain evidence="2">78183</strain>
    </source>
</reference>
<feature type="region of interest" description="Disordered" evidence="1">
    <location>
        <begin position="55"/>
        <end position="95"/>
    </location>
</feature>
<sequence length="95" mass="10853">MIRRSSTKGYLEGYLLCQEPFAEYRSLSQKPTVQTSLKTKIEAQGRFLERIVEENRNRRASINPIPKHSKSFSPVSSQPSLCDESESNARNFSQS</sequence>
<accession>A0A6N2KKK5</accession>
<dbReference type="AlphaFoldDB" id="A0A6N2KKK5"/>
<evidence type="ECO:0000256" key="1">
    <source>
        <dbReference type="SAM" id="MobiDB-lite"/>
    </source>
</evidence>
<feature type="compositionally biased region" description="Low complexity" evidence="1">
    <location>
        <begin position="71"/>
        <end position="80"/>
    </location>
</feature>
<name>A0A6N2KKK5_SALVM</name>
<protein>
    <submittedName>
        <fullName evidence="2">Uncharacterized protein</fullName>
    </submittedName>
</protein>
<organism evidence="2">
    <name type="scientific">Salix viminalis</name>
    <name type="common">Common osier</name>
    <name type="synonym">Basket willow</name>
    <dbReference type="NCBI Taxonomy" id="40686"/>
    <lineage>
        <taxon>Eukaryota</taxon>
        <taxon>Viridiplantae</taxon>
        <taxon>Streptophyta</taxon>
        <taxon>Embryophyta</taxon>
        <taxon>Tracheophyta</taxon>
        <taxon>Spermatophyta</taxon>
        <taxon>Magnoliopsida</taxon>
        <taxon>eudicotyledons</taxon>
        <taxon>Gunneridae</taxon>
        <taxon>Pentapetalae</taxon>
        <taxon>rosids</taxon>
        <taxon>fabids</taxon>
        <taxon>Malpighiales</taxon>
        <taxon>Salicaceae</taxon>
        <taxon>Saliceae</taxon>
        <taxon>Salix</taxon>
    </lineage>
</organism>
<gene>
    <name evidence="2" type="ORF">SVIM_LOCUS95524</name>
</gene>
<proteinExistence type="predicted"/>